<gene>
    <name evidence="4" type="ORF">ETD85_09995</name>
</gene>
<dbReference type="Pfam" id="PF00550">
    <property type="entry name" value="PP-binding"/>
    <property type="match status" value="1"/>
</dbReference>
<dbReference type="InterPro" id="IPR036736">
    <property type="entry name" value="ACP-like_sf"/>
</dbReference>
<name>A0A5S4HCW6_9ACTN</name>
<reference evidence="4 5" key="1">
    <citation type="submission" date="2019-05" db="EMBL/GenBank/DDBJ databases">
        <title>Draft genome sequence of Nonomuraea zeae DSM 100528.</title>
        <authorList>
            <person name="Saricaoglu S."/>
            <person name="Isik K."/>
        </authorList>
    </citation>
    <scope>NUCLEOTIDE SEQUENCE [LARGE SCALE GENOMIC DNA]</scope>
    <source>
        <strain evidence="4 5">DSM 100528</strain>
    </source>
</reference>
<dbReference type="OrthoDB" id="3537906at2"/>
<dbReference type="InterPro" id="IPR009081">
    <property type="entry name" value="PP-bd_ACP"/>
</dbReference>
<comment type="caution">
    <text evidence="4">The sequence shown here is derived from an EMBL/GenBank/DDBJ whole genome shotgun (WGS) entry which is preliminary data.</text>
</comment>
<dbReference type="AlphaFoldDB" id="A0A5S4HCW6"/>
<proteinExistence type="predicted"/>
<evidence type="ECO:0000256" key="1">
    <source>
        <dbReference type="ARBA" id="ARBA00022450"/>
    </source>
</evidence>
<evidence type="ECO:0000256" key="2">
    <source>
        <dbReference type="ARBA" id="ARBA00022553"/>
    </source>
</evidence>
<dbReference type="SUPFAM" id="SSF47336">
    <property type="entry name" value="ACP-like"/>
    <property type="match status" value="1"/>
</dbReference>
<keyword evidence="1" id="KW-0596">Phosphopantetheine</keyword>
<accession>A0A5S4HCW6</accession>
<organism evidence="4 5">
    <name type="scientific">Nonomuraea zeae</name>
    <dbReference type="NCBI Taxonomy" id="1642303"/>
    <lineage>
        <taxon>Bacteria</taxon>
        <taxon>Bacillati</taxon>
        <taxon>Actinomycetota</taxon>
        <taxon>Actinomycetes</taxon>
        <taxon>Streptosporangiales</taxon>
        <taxon>Streptosporangiaceae</taxon>
        <taxon>Nonomuraea</taxon>
    </lineage>
</organism>
<dbReference type="PROSITE" id="PS50075">
    <property type="entry name" value="CARRIER"/>
    <property type="match status" value="1"/>
</dbReference>
<evidence type="ECO:0000313" key="4">
    <source>
        <dbReference type="EMBL" id="TMR36720.1"/>
    </source>
</evidence>
<protein>
    <submittedName>
        <fullName evidence="4">Acyl carrier protein</fullName>
    </submittedName>
</protein>
<dbReference type="EMBL" id="VCKX01000022">
    <property type="protein sequence ID" value="TMR36720.1"/>
    <property type="molecule type" value="Genomic_DNA"/>
</dbReference>
<evidence type="ECO:0000259" key="3">
    <source>
        <dbReference type="PROSITE" id="PS50075"/>
    </source>
</evidence>
<dbReference type="Gene3D" id="1.10.1200.10">
    <property type="entry name" value="ACP-like"/>
    <property type="match status" value="1"/>
</dbReference>
<dbReference type="RefSeq" id="WP_138689349.1">
    <property type="nucleotide sequence ID" value="NZ_JBHSAZ010000107.1"/>
</dbReference>
<feature type="domain" description="Carrier" evidence="3">
    <location>
        <begin position="1"/>
        <end position="82"/>
    </location>
</feature>
<sequence length="88" mass="9762">MTQFTLADLKECMLLAVGYDDSVDLDREILDEPMGELGFDSLAVMNVAREIERKYGITVPDDSLDETMATPRKTLAYVEGLLSEEVSA</sequence>
<dbReference type="InterPro" id="IPR006162">
    <property type="entry name" value="Ppantetheine_attach_site"/>
</dbReference>
<evidence type="ECO:0000313" key="5">
    <source>
        <dbReference type="Proteomes" id="UP000306628"/>
    </source>
</evidence>
<dbReference type="Proteomes" id="UP000306628">
    <property type="component" value="Unassembled WGS sequence"/>
</dbReference>
<dbReference type="PROSITE" id="PS00012">
    <property type="entry name" value="PHOSPHOPANTETHEINE"/>
    <property type="match status" value="1"/>
</dbReference>
<keyword evidence="5" id="KW-1185">Reference proteome</keyword>
<keyword evidence="2" id="KW-0597">Phosphoprotein</keyword>